<keyword evidence="2" id="KW-1185">Reference proteome</keyword>
<proteinExistence type="predicted"/>
<dbReference type="Proteomes" id="UP000452235">
    <property type="component" value="Unassembled WGS sequence"/>
</dbReference>
<sequence length="72" mass="7821">MKLAILVATLLAAVAVAIPTVQENHNAEHEVTADGNFKKTTNGWAYQQKRDANEGATADYTWKMTSRGTWGG</sequence>
<evidence type="ECO:0000313" key="2">
    <source>
        <dbReference type="Proteomes" id="UP000452235"/>
    </source>
</evidence>
<dbReference type="EMBL" id="BLJY01000002">
    <property type="protein sequence ID" value="GFF13279.1"/>
    <property type="molecule type" value="Genomic_DNA"/>
</dbReference>
<gene>
    <name evidence="1" type="ORF">ATEIFO6365_0002038900</name>
</gene>
<protein>
    <submittedName>
        <fullName evidence="1">Uncharacterized protein</fullName>
    </submittedName>
</protein>
<evidence type="ECO:0000313" key="1">
    <source>
        <dbReference type="EMBL" id="GFF13279.1"/>
    </source>
</evidence>
<accession>A0A5M3YVP9</accession>
<comment type="caution">
    <text evidence="1">The sequence shown here is derived from an EMBL/GenBank/DDBJ whole genome shotgun (WGS) entry which is preliminary data.</text>
</comment>
<reference evidence="1 2" key="1">
    <citation type="submission" date="2020-01" db="EMBL/GenBank/DDBJ databases">
        <title>Aspergillus terreus IFO 6365 whole genome shotgun sequence.</title>
        <authorList>
            <person name="Kanamasa S."/>
            <person name="Takahashi H."/>
        </authorList>
    </citation>
    <scope>NUCLEOTIDE SEQUENCE [LARGE SCALE GENOMIC DNA]</scope>
    <source>
        <strain evidence="1 2">IFO 6365</strain>
    </source>
</reference>
<name>A0A5M3YVP9_ASPTE</name>
<organism evidence="1 2">
    <name type="scientific">Aspergillus terreus</name>
    <dbReference type="NCBI Taxonomy" id="33178"/>
    <lineage>
        <taxon>Eukaryota</taxon>
        <taxon>Fungi</taxon>
        <taxon>Dikarya</taxon>
        <taxon>Ascomycota</taxon>
        <taxon>Pezizomycotina</taxon>
        <taxon>Eurotiomycetes</taxon>
        <taxon>Eurotiomycetidae</taxon>
        <taxon>Eurotiales</taxon>
        <taxon>Aspergillaceae</taxon>
        <taxon>Aspergillus</taxon>
        <taxon>Aspergillus subgen. Circumdati</taxon>
    </lineage>
</organism>
<dbReference type="AlphaFoldDB" id="A0A5M3YVP9"/>